<dbReference type="GO" id="GO:0003690">
    <property type="term" value="F:double-stranded DNA binding"/>
    <property type="evidence" value="ECO:0007669"/>
    <property type="project" value="InterPro"/>
</dbReference>
<evidence type="ECO:0000256" key="8">
    <source>
        <dbReference type="SAM" id="Coils"/>
    </source>
</evidence>
<evidence type="ECO:0000256" key="6">
    <source>
        <dbReference type="ARBA" id="ARBA00023254"/>
    </source>
</evidence>
<protein>
    <recommendedName>
        <fullName evidence="7">Meiotic nuclear division protein 1</fullName>
    </recommendedName>
</protein>
<keyword evidence="4" id="KW-0233">DNA recombination</keyword>
<dbReference type="OrthoDB" id="9978204at2759"/>
<evidence type="ECO:0000259" key="9">
    <source>
        <dbReference type="Pfam" id="PF03962"/>
    </source>
</evidence>
<dbReference type="PANTHER" id="PTHR15938:SF1">
    <property type="entry name" value="MEIOTIC NUCLEAR DIVISION PROTEIN 1"/>
    <property type="match status" value="1"/>
</dbReference>
<feature type="coiled-coil region" evidence="8">
    <location>
        <begin position="88"/>
        <end position="157"/>
    </location>
</feature>
<reference evidence="10 11" key="1">
    <citation type="submission" date="2016-03" db="EMBL/GenBank/DDBJ databases">
        <authorList>
            <person name="Devillers H."/>
        </authorList>
    </citation>
    <scope>NUCLEOTIDE SEQUENCE [LARGE SCALE GENOMIC DNA]</scope>
    <source>
        <strain evidence="10">CBS 6772</strain>
    </source>
</reference>
<dbReference type="STRING" id="4955.A0A1G4MB73"/>
<dbReference type="GO" id="GO:0010774">
    <property type="term" value="P:meiotic strand invasion involved in reciprocal meiotic recombination"/>
    <property type="evidence" value="ECO:0007669"/>
    <property type="project" value="TreeGrafter"/>
</dbReference>
<dbReference type="AlphaFoldDB" id="A0A1G4MB73"/>
<evidence type="ECO:0000256" key="7">
    <source>
        <dbReference type="PIRNR" id="PIRNR026991"/>
    </source>
</evidence>
<dbReference type="GO" id="GO:0120231">
    <property type="term" value="C:DNA recombinase auxiliary factor complex"/>
    <property type="evidence" value="ECO:0007669"/>
    <property type="project" value="TreeGrafter"/>
</dbReference>
<name>A0A1G4MB73_LACFM</name>
<dbReference type="Proteomes" id="UP000190831">
    <property type="component" value="Chromosome D"/>
</dbReference>
<proteinExistence type="inferred from homology"/>
<feature type="domain" description="Mnd1 HTH" evidence="9">
    <location>
        <begin position="17"/>
        <end position="77"/>
    </location>
</feature>
<dbReference type="GO" id="GO:0000709">
    <property type="term" value="P:meiotic joint molecule formation"/>
    <property type="evidence" value="ECO:0007669"/>
    <property type="project" value="TreeGrafter"/>
</dbReference>
<dbReference type="InterPro" id="IPR005647">
    <property type="entry name" value="Mnd1"/>
</dbReference>
<dbReference type="EMBL" id="LT598492">
    <property type="protein sequence ID" value="SCW01065.1"/>
    <property type="molecule type" value="Genomic_DNA"/>
</dbReference>
<dbReference type="GO" id="GO:0007129">
    <property type="term" value="P:homologous chromosome pairing at meiosis"/>
    <property type="evidence" value="ECO:0007669"/>
    <property type="project" value="TreeGrafter"/>
</dbReference>
<evidence type="ECO:0000256" key="3">
    <source>
        <dbReference type="ARBA" id="ARBA00023054"/>
    </source>
</evidence>
<keyword evidence="5 7" id="KW-0539">Nucleus</keyword>
<dbReference type="PANTHER" id="PTHR15938">
    <property type="entry name" value="TBP-1 INTERACTING PROTEIN"/>
    <property type="match status" value="1"/>
</dbReference>
<keyword evidence="3 8" id="KW-0175">Coiled coil</keyword>
<keyword evidence="11" id="KW-1185">Reference proteome</keyword>
<organism evidence="10 11">
    <name type="scientific">Lachancea fermentati</name>
    <name type="common">Zygosaccharomyces fermentati</name>
    <dbReference type="NCBI Taxonomy" id="4955"/>
    <lineage>
        <taxon>Eukaryota</taxon>
        <taxon>Fungi</taxon>
        <taxon>Dikarya</taxon>
        <taxon>Ascomycota</taxon>
        <taxon>Saccharomycotina</taxon>
        <taxon>Saccharomycetes</taxon>
        <taxon>Saccharomycetales</taxon>
        <taxon>Saccharomycetaceae</taxon>
        <taxon>Lachancea</taxon>
    </lineage>
</organism>
<accession>A0A1G4MB73</accession>
<gene>
    <name evidence="10" type="ORF">LAFE_0D04302G</name>
</gene>
<sequence>MPPKRTTVSLAEKKANILRFFQESHSVYNMKELEKLIPKKCGISSMLVKDLVQQMIDEDGVICVEKCGNINVYWCFKNQITMKLSGEIEIIKQRLKDCNAEVLRVQEELASQRSGARCETLNLDGQKGQRALYLDRIDQLDAQLKKARNSYEAIAETRWSEAKISARVKEVTKQSRKLEVITDNIEIITSYLCRTFTIDRNCLRKELNIPEEFAEFADLTSMLQS</sequence>
<evidence type="ECO:0000256" key="4">
    <source>
        <dbReference type="ARBA" id="ARBA00023172"/>
    </source>
</evidence>
<comment type="subcellular location">
    <subcellularLocation>
        <location evidence="1 7">Nucleus</location>
    </subcellularLocation>
</comment>
<evidence type="ECO:0000256" key="2">
    <source>
        <dbReference type="ARBA" id="ARBA00005981"/>
    </source>
</evidence>
<dbReference type="InterPro" id="IPR040453">
    <property type="entry name" value="Mnd1_HTH"/>
</dbReference>
<dbReference type="OMA" id="VCYWAFP"/>
<dbReference type="GO" id="GO:0000794">
    <property type="term" value="C:condensed nuclear chromosome"/>
    <property type="evidence" value="ECO:0007669"/>
    <property type="project" value="TreeGrafter"/>
</dbReference>
<evidence type="ECO:0000256" key="5">
    <source>
        <dbReference type="ARBA" id="ARBA00023242"/>
    </source>
</evidence>
<evidence type="ECO:0000313" key="10">
    <source>
        <dbReference type="EMBL" id="SCW01065.1"/>
    </source>
</evidence>
<comment type="similarity">
    <text evidence="2 7">Belongs to the MND1 family.</text>
</comment>
<dbReference type="GO" id="GO:0120230">
    <property type="term" value="F:recombinase activator activity"/>
    <property type="evidence" value="ECO:0007669"/>
    <property type="project" value="TreeGrafter"/>
</dbReference>
<comment type="function">
    <text evidence="7">Required for proper homologous chromosome pairing and efficient cross-over and intragenic recombination during meiosis.</text>
</comment>
<dbReference type="Pfam" id="PF03962">
    <property type="entry name" value="Mnd1"/>
    <property type="match status" value="1"/>
</dbReference>
<dbReference type="PIRSF" id="PIRSF026991">
    <property type="entry name" value="Mnd1"/>
    <property type="match status" value="1"/>
</dbReference>
<evidence type="ECO:0000256" key="1">
    <source>
        <dbReference type="ARBA" id="ARBA00004123"/>
    </source>
</evidence>
<keyword evidence="6" id="KW-0469">Meiosis</keyword>
<evidence type="ECO:0000313" key="11">
    <source>
        <dbReference type="Proteomes" id="UP000190831"/>
    </source>
</evidence>